<dbReference type="InterPro" id="IPR038733">
    <property type="entry name" value="Predicted_DNA_bind_prot_RHH"/>
</dbReference>
<dbReference type="EMBL" id="BJTG01000007">
    <property type="protein sequence ID" value="GEJ58286.1"/>
    <property type="molecule type" value="Genomic_DNA"/>
</dbReference>
<dbReference type="AlphaFoldDB" id="A0A7I9VPE4"/>
<evidence type="ECO:0000313" key="3">
    <source>
        <dbReference type="Proteomes" id="UP000503640"/>
    </source>
</evidence>
<organism evidence="2 3">
    <name type="scientific">Anaeromyxobacter diazotrophicus</name>
    <dbReference type="NCBI Taxonomy" id="2590199"/>
    <lineage>
        <taxon>Bacteria</taxon>
        <taxon>Pseudomonadati</taxon>
        <taxon>Myxococcota</taxon>
        <taxon>Myxococcia</taxon>
        <taxon>Myxococcales</taxon>
        <taxon>Cystobacterineae</taxon>
        <taxon>Anaeromyxobacteraceae</taxon>
        <taxon>Anaeromyxobacter</taxon>
    </lineage>
</organism>
<reference evidence="3" key="1">
    <citation type="journal article" date="2020" name="Appl. Environ. Microbiol.">
        <title>Diazotrophic Anaeromyxobacter Isolates from Soils.</title>
        <authorList>
            <person name="Masuda Y."/>
            <person name="Yamanaka H."/>
            <person name="Xu Z.X."/>
            <person name="Shiratori Y."/>
            <person name="Aono T."/>
            <person name="Amachi S."/>
            <person name="Senoo K."/>
            <person name="Itoh H."/>
        </authorList>
    </citation>
    <scope>NUCLEOTIDE SEQUENCE [LARGE SCALE GENOMIC DNA]</scope>
    <source>
        <strain evidence="3">R267</strain>
    </source>
</reference>
<comment type="caution">
    <text evidence="2">The sequence shown here is derived from an EMBL/GenBank/DDBJ whole genome shotgun (WGS) entry which is preliminary data.</text>
</comment>
<evidence type="ECO:0000259" key="1">
    <source>
        <dbReference type="Pfam" id="PF12651"/>
    </source>
</evidence>
<accession>A0A7I9VPE4</accession>
<gene>
    <name evidence="2" type="ORF">AMYX_30270</name>
</gene>
<dbReference type="Proteomes" id="UP000503640">
    <property type="component" value="Unassembled WGS sequence"/>
</dbReference>
<evidence type="ECO:0000313" key="2">
    <source>
        <dbReference type="EMBL" id="GEJ58286.1"/>
    </source>
</evidence>
<protein>
    <recommendedName>
        <fullName evidence="1">Predicted DNA-binding protein ribbon-helix-helix domain-containing protein</fullName>
    </recommendedName>
</protein>
<dbReference type="Pfam" id="PF12651">
    <property type="entry name" value="RHH_3"/>
    <property type="match status" value="1"/>
</dbReference>
<proteinExistence type="predicted"/>
<name>A0A7I9VPE4_9BACT</name>
<sequence>MPYLTLDVSSHTFTRGMARKKISTTIYITPEQNERLKVLNDRTKVPVAEYIRQGIDLVLDKYKGALPGQLSLDDVGERK</sequence>
<feature type="domain" description="Predicted DNA-binding protein ribbon-helix-helix" evidence="1">
    <location>
        <begin position="20"/>
        <end position="63"/>
    </location>
</feature>
<keyword evidence="3" id="KW-1185">Reference proteome</keyword>